<comment type="caution">
    <text evidence="1">The sequence shown here is derived from an EMBL/GenBank/DDBJ whole genome shotgun (WGS) entry which is preliminary data.</text>
</comment>
<keyword evidence="3" id="KW-1185">Reference proteome</keyword>
<dbReference type="AlphaFoldDB" id="A0AA86N670"/>
<dbReference type="Proteomes" id="UP001642409">
    <property type="component" value="Unassembled WGS sequence"/>
</dbReference>
<gene>
    <name evidence="1" type="ORF">HINF_LOCUS1175</name>
    <name evidence="2" type="ORF">HINF_LOCUS55015</name>
</gene>
<organism evidence="1">
    <name type="scientific">Hexamita inflata</name>
    <dbReference type="NCBI Taxonomy" id="28002"/>
    <lineage>
        <taxon>Eukaryota</taxon>
        <taxon>Metamonada</taxon>
        <taxon>Diplomonadida</taxon>
        <taxon>Hexamitidae</taxon>
        <taxon>Hexamitinae</taxon>
        <taxon>Hexamita</taxon>
    </lineage>
</organism>
<protein>
    <submittedName>
        <fullName evidence="1">Uncharacterized protein</fullName>
    </submittedName>
</protein>
<reference evidence="2 3" key="2">
    <citation type="submission" date="2024-07" db="EMBL/GenBank/DDBJ databases">
        <authorList>
            <person name="Akdeniz Z."/>
        </authorList>
    </citation>
    <scope>NUCLEOTIDE SEQUENCE [LARGE SCALE GENOMIC DNA]</scope>
</reference>
<name>A0AA86N670_9EUKA</name>
<evidence type="ECO:0000313" key="3">
    <source>
        <dbReference type="Proteomes" id="UP001642409"/>
    </source>
</evidence>
<sequence length="361" mass="42284">MGSTSNSCIIKEEKFESIRPEQLINVLKIDPYNNIYLSLKYNKIRIVDSDYNVLKELCLNLPHRKSDNYKEVKEETPQLLQLIICQGIIYFQYFQYVISYENAQLKILFEIPQLKRNDCFAFYGRLFSLNNQLFVSNKHSIYVLENDKLKLVKQMGGNFFQFCEKVFVWNYTTQSISQLKNDFTEEIITKTYDKSYDVQLASGGILVVKSITRNNYTIVDMVNAKSVVVKHTKQFNAFYIQQYLSLGSSGIQLSNGTLRKLFGMNYPQQVKSCYQKYIIDQMQFPSYKATFKQILSSEQYLQLLKAELIFKSRNTSQHCKKVINETKTKMQQVNNSLQAYLDTQSFLVQRFVVSVQMEESL</sequence>
<reference evidence="1" key="1">
    <citation type="submission" date="2023-06" db="EMBL/GenBank/DDBJ databases">
        <authorList>
            <person name="Kurt Z."/>
        </authorList>
    </citation>
    <scope>NUCLEOTIDE SEQUENCE</scope>
</reference>
<accession>A0AA86N670</accession>
<dbReference type="EMBL" id="CAXDID020000289">
    <property type="protein sequence ID" value="CAL6071167.1"/>
    <property type="molecule type" value="Genomic_DNA"/>
</dbReference>
<evidence type="ECO:0000313" key="2">
    <source>
        <dbReference type="EMBL" id="CAL6071167.1"/>
    </source>
</evidence>
<proteinExistence type="predicted"/>
<evidence type="ECO:0000313" key="1">
    <source>
        <dbReference type="EMBL" id="CAI9913530.1"/>
    </source>
</evidence>
<dbReference type="EMBL" id="CATOUU010000026">
    <property type="protein sequence ID" value="CAI9913530.1"/>
    <property type="molecule type" value="Genomic_DNA"/>
</dbReference>